<reference evidence="4 5" key="1">
    <citation type="journal article" date="2011" name="Science">
        <title>The Selaginella genome identifies genetic changes associated with the evolution of vascular plants.</title>
        <authorList>
            <person name="Banks J.A."/>
            <person name="Nishiyama T."/>
            <person name="Hasebe M."/>
            <person name="Bowman J.L."/>
            <person name="Gribskov M."/>
            <person name="dePamphilis C."/>
            <person name="Albert V.A."/>
            <person name="Aono N."/>
            <person name="Aoyama T."/>
            <person name="Ambrose B.A."/>
            <person name="Ashton N.W."/>
            <person name="Axtell M.J."/>
            <person name="Barker E."/>
            <person name="Barker M.S."/>
            <person name="Bennetzen J.L."/>
            <person name="Bonawitz N.D."/>
            <person name="Chapple C."/>
            <person name="Cheng C."/>
            <person name="Correa L.G."/>
            <person name="Dacre M."/>
            <person name="DeBarry J."/>
            <person name="Dreyer I."/>
            <person name="Elias M."/>
            <person name="Engstrom E.M."/>
            <person name="Estelle M."/>
            <person name="Feng L."/>
            <person name="Finet C."/>
            <person name="Floyd S.K."/>
            <person name="Frommer W.B."/>
            <person name="Fujita T."/>
            <person name="Gramzow L."/>
            <person name="Gutensohn M."/>
            <person name="Harholt J."/>
            <person name="Hattori M."/>
            <person name="Heyl A."/>
            <person name="Hirai T."/>
            <person name="Hiwatashi Y."/>
            <person name="Ishikawa M."/>
            <person name="Iwata M."/>
            <person name="Karol K.G."/>
            <person name="Koehler B."/>
            <person name="Kolukisaoglu U."/>
            <person name="Kubo M."/>
            <person name="Kurata T."/>
            <person name="Lalonde S."/>
            <person name="Li K."/>
            <person name="Li Y."/>
            <person name="Litt A."/>
            <person name="Lyons E."/>
            <person name="Manning G."/>
            <person name="Maruyama T."/>
            <person name="Michael T.P."/>
            <person name="Mikami K."/>
            <person name="Miyazaki S."/>
            <person name="Morinaga S."/>
            <person name="Murata T."/>
            <person name="Mueller-Roeber B."/>
            <person name="Nelson D.R."/>
            <person name="Obara M."/>
            <person name="Oguri Y."/>
            <person name="Olmstead R.G."/>
            <person name="Onodera N."/>
            <person name="Petersen B.L."/>
            <person name="Pils B."/>
            <person name="Prigge M."/>
            <person name="Rensing S.A."/>
            <person name="Riano-Pachon D.M."/>
            <person name="Roberts A.W."/>
            <person name="Sato Y."/>
            <person name="Scheller H.V."/>
            <person name="Schulz B."/>
            <person name="Schulz C."/>
            <person name="Shakirov E.V."/>
            <person name="Shibagaki N."/>
            <person name="Shinohara N."/>
            <person name="Shippen D.E."/>
            <person name="Soerensen I."/>
            <person name="Sotooka R."/>
            <person name="Sugimoto N."/>
            <person name="Sugita M."/>
            <person name="Sumikawa N."/>
            <person name="Tanurdzic M."/>
            <person name="Theissen G."/>
            <person name="Ulvskov P."/>
            <person name="Wakazuki S."/>
            <person name="Weng J.K."/>
            <person name="Willats W.W."/>
            <person name="Wipf D."/>
            <person name="Wolf P.G."/>
            <person name="Yang L."/>
            <person name="Zimmer A.D."/>
            <person name="Zhu Q."/>
            <person name="Mitros T."/>
            <person name="Hellsten U."/>
            <person name="Loque D."/>
            <person name="Otillar R."/>
            <person name="Salamov A."/>
            <person name="Schmutz J."/>
            <person name="Shapiro H."/>
            <person name="Lindquist E."/>
            <person name="Lucas S."/>
            <person name="Rokhsar D."/>
            <person name="Grigoriev I.V."/>
        </authorList>
    </citation>
    <scope>NUCLEOTIDE SEQUENCE [LARGE SCALE GENOMIC DNA]</scope>
</reference>
<dbReference type="PANTHER" id="PTHR45084">
    <property type="entry name" value="ERAD-ASSOCIATED E3 UBIQUITIN-PROTEIN LIGASE COMPONENT HRD3A-RELATED"/>
    <property type="match status" value="1"/>
</dbReference>
<keyword evidence="2" id="KW-0812">Transmembrane</keyword>
<dbReference type="SUPFAM" id="SSF81901">
    <property type="entry name" value="HCP-like"/>
    <property type="match status" value="4"/>
</dbReference>
<dbReference type="KEGG" id="smo:SELMODRAFT_118981"/>
<evidence type="ECO:0000313" key="4">
    <source>
        <dbReference type="EMBL" id="EFJ15220.1"/>
    </source>
</evidence>
<evidence type="ECO:0000256" key="2">
    <source>
        <dbReference type="SAM" id="Phobius"/>
    </source>
</evidence>
<keyword evidence="5" id="KW-1185">Reference proteome</keyword>
<evidence type="ECO:0000256" key="3">
    <source>
        <dbReference type="SAM" id="SignalP"/>
    </source>
</evidence>
<feature type="chain" id="PRO_5003122799" evidence="3">
    <location>
        <begin position="20"/>
        <end position="683"/>
    </location>
</feature>
<dbReference type="InterPro" id="IPR044623">
    <property type="entry name" value="HRD3"/>
</dbReference>
<sequence>MLVARVVLLFLLLSTTLLGARGVAKKLVLVLNDDAGTDEEEGSIAGVQDELSQLENPPEDGSVPPEPEESFSDWDFPDLDGTEIEEPDPGSWRLVMEEVEHGKNDSYGAAVAQLINSVSDGELELIQTAVKELQGLADQGHAHAQSTLASLYGHGYGMEQSDLKSFLFHHFAAEGGNYQSKMALAYSYYRQQLFEEAAHLYAELAAAAVASFVSAKEGPLIEHVRLNYGPEESKDSLKKFRGEEDDDFQFLEYQAQKGNSAAMHKIGVIYYYGLRGIPRDHLRALSWFTKSVEKGDSASLEFLGEIYARGFGVERNYTKAYDYFKKAIREKRFSAYNGIGYLYFIGQGVDKKNMTKAKEFYKRAADHNDPNGFYNLGVIYLKGAGVKKSIKMASRYLILAANTGHPKAYYQLAKMQQRGLGMKKDLPTAVDLYKAVAERGPWGALLRWGLESYLKGEIALSLLLYSRAAELGYEVAQSNAAWILDKFHEEAVCIGKNGYCTVEERHHRAHTLWRFASEQGNEYAALLIGDAYYYGRGTVKDLDRAAEAYMRARLQFNAQAMYNIGYMHEHGLGLPKDFHLAKRYYDLALDADQSAFLPIYLALGVLWLRQRNEESMLVKAIDMLPELSKQFTTWARDFTTAFSIEEGNATLLTLVVCLVTVLYLRSLRRQQRQQEDAVYDQQE</sequence>
<dbReference type="InParanoid" id="D8SKF6"/>
<protein>
    <submittedName>
        <fullName evidence="4">Uncharacterized protein</fullName>
    </submittedName>
</protein>
<dbReference type="GO" id="GO:0036503">
    <property type="term" value="P:ERAD pathway"/>
    <property type="evidence" value="ECO:0007669"/>
    <property type="project" value="InterPro"/>
</dbReference>
<accession>D8SKF6</accession>
<dbReference type="AlphaFoldDB" id="D8SKF6"/>
<dbReference type="EMBL" id="GL377624">
    <property type="protein sequence ID" value="EFJ15220.1"/>
    <property type="molecule type" value="Genomic_DNA"/>
</dbReference>
<dbReference type="HOGENOM" id="CLU_007931_4_0_1"/>
<dbReference type="PANTHER" id="PTHR45084:SF1">
    <property type="entry name" value="ERAD-ASSOCIATED E3 UBIQUITIN-PROTEIN LIGASE COMPONENT HRD3A-RELATED"/>
    <property type="match status" value="1"/>
</dbReference>
<dbReference type="eggNOG" id="KOG1550">
    <property type="taxonomic scope" value="Eukaryota"/>
</dbReference>
<dbReference type="Pfam" id="PF08238">
    <property type="entry name" value="Sel1"/>
    <property type="match status" value="9"/>
</dbReference>
<dbReference type="FunCoup" id="D8SKF6">
    <property type="interactions" value="3443"/>
</dbReference>
<gene>
    <name evidence="4" type="ORF">SELMODRAFT_118981</name>
</gene>
<feature type="transmembrane region" description="Helical" evidence="2">
    <location>
        <begin position="647"/>
        <end position="664"/>
    </location>
</feature>
<evidence type="ECO:0000256" key="1">
    <source>
        <dbReference type="SAM" id="MobiDB-lite"/>
    </source>
</evidence>
<dbReference type="Proteomes" id="UP000001514">
    <property type="component" value="Unassembled WGS sequence"/>
</dbReference>
<proteinExistence type="predicted"/>
<dbReference type="Gramene" id="EFJ15220">
    <property type="protein sequence ID" value="EFJ15220"/>
    <property type="gene ID" value="SELMODRAFT_118981"/>
</dbReference>
<organism evidence="5">
    <name type="scientific">Selaginella moellendorffii</name>
    <name type="common">Spikemoss</name>
    <dbReference type="NCBI Taxonomy" id="88036"/>
    <lineage>
        <taxon>Eukaryota</taxon>
        <taxon>Viridiplantae</taxon>
        <taxon>Streptophyta</taxon>
        <taxon>Embryophyta</taxon>
        <taxon>Tracheophyta</taxon>
        <taxon>Lycopodiopsida</taxon>
        <taxon>Selaginellales</taxon>
        <taxon>Selaginellaceae</taxon>
        <taxon>Selaginella</taxon>
    </lineage>
</organism>
<dbReference type="InterPro" id="IPR006597">
    <property type="entry name" value="Sel1-like"/>
</dbReference>
<keyword evidence="2" id="KW-1133">Transmembrane helix</keyword>
<feature type="region of interest" description="Disordered" evidence="1">
    <location>
        <begin position="48"/>
        <end position="88"/>
    </location>
</feature>
<dbReference type="OMA" id="LLGHWMD"/>
<feature type="signal peptide" evidence="3">
    <location>
        <begin position="1"/>
        <end position="19"/>
    </location>
</feature>
<dbReference type="Gene3D" id="1.25.40.10">
    <property type="entry name" value="Tetratricopeptide repeat domain"/>
    <property type="match status" value="4"/>
</dbReference>
<dbReference type="InterPro" id="IPR011990">
    <property type="entry name" value="TPR-like_helical_dom_sf"/>
</dbReference>
<dbReference type="OrthoDB" id="27934at2759"/>
<dbReference type="SMART" id="SM00671">
    <property type="entry name" value="SEL1"/>
    <property type="match status" value="8"/>
</dbReference>
<name>D8SKF6_SELML</name>
<dbReference type="STRING" id="88036.D8SKF6"/>
<keyword evidence="2" id="KW-0472">Membrane</keyword>
<evidence type="ECO:0000313" key="5">
    <source>
        <dbReference type="Proteomes" id="UP000001514"/>
    </source>
</evidence>
<keyword evidence="3" id="KW-0732">Signal</keyword>
<feature type="compositionally biased region" description="Acidic residues" evidence="1">
    <location>
        <begin position="66"/>
        <end position="88"/>
    </location>
</feature>